<evidence type="ECO:0000256" key="4">
    <source>
        <dbReference type="ARBA" id="ARBA00023125"/>
    </source>
</evidence>
<reference evidence="8 9" key="1">
    <citation type="submission" date="2018-02" db="EMBL/GenBank/DDBJ databases">
        <title>The genomes of Aspergillus section Nigri reveals drivers in fungal speciation.</title>
        <authorList>
            <consortium name="DOE Joint Genome Institute"/>
            <person name="Vesth T.C."/>
            <person name="Nybo J."/>
            <person name="Theobald S."/>
            <person name="Brandl J."/>
            <person name="Frisvad J.C."/>
            <person name="Nielsen K.F."/>
            <person name="Lyhne E.K."/>
            <person name="Kogle M.E."/>
            <person name="Kuo A."/>
            <person name="Riley R."/>
            <person name="Clum A."/>
            <person name="Nolan M."/>
            <person name="Lipzen A."/>
            <person name="Salamov A."/>
            <person name="Henrissat B."/>
            <person name="Wiebenga A."/>
            <person name="De vries R.P."/>
            <person name="Grigoriev I.V."/>
            <person name="Mortensen U.H."/>
            <person name="Andersen M.R."/>
            <person name="Baker S.E."/>
        </authorList>
    </citation>
    <scope>NUCLEOTIDE SEQUENCE [LARGE SCALE GENOMIC DNA]</scope>
    <source>
        <strain evidence="8 9">CBS 707.79</strain>
    </source>
</reference>
<dbReference type="OrthoDB" id="2593732at2759"/>
<dbReference type="Pfam" id="PF00172">
    <property type="entry name" value="Zn_clus"/>
    <property type="match status" value="1"/>
</dbReference>
<dbReference type="GO" id="GO:0008270">
    <property type="term" value="F:zinc ion binding"/>
    <property type="evidence" value="ECO:0007669"/>
    <property type="project" value="InterPro"/>
</dbReference>
<name>A0A319DGR9_9EURO</name>
<evidence type="ECO:0000256" key="3">
    <source>
        <dbReference type="ARBA" id="ARBA00023015"/>
    </source>
</evidence>
<keyword evidence="6" id="KW-0539">Nucleus</keyword>
<evidence type="ECO:0000256" key="6">
    <source>
        <dbReference type="ARBA" id="ARBA00023242"/>
    </source>
</evidence>
<dbReference type="AlphaFoldDB" id="A0A319DGR9"/>
<dbReference type="PROSITE" id="PS00463">
    <property type="entry name" value="ZN2_CY6_FUNGAL_1"/>
    <property type="match status" value="1"/>
</dbReference>
<dbReference type="PROSITE" id="PS50048">
    <property type="entry name" value="ZN2_CY6_FUNGAL_2"/>
    <property type="match status" value="1"/>
</dbReference>
<evidence type="ECO:0000313" key="9">
    <source>
        <dbReference type="Proteomes" id="UP000247810"/>
    </source>
</evidence>
<dbReference type="VEuPathDB" id="FungiDB:BO71DRAFT_448583"/>
<dbReference type="InterPro" id="IPR021858">
    <property type="entry name" value="Fun_TF"/>
</dbReference>
<protein>
    <recommendedName>
        <fullName evidence="7">Zn(2)-C6 fungal-type domain-containing protein</fullName>
    </recommendedName>
</protein>
<dbReference type="PANTHER" id="PTHR36206:SF16">
    <property type="entry name" value="TRANSCRIPTION FACTOR DOMAIN-CONTAINING PROTEIN-RELATED"/>
    <property type="match status" value="1"/>
</dbReference>
<keyword evidence="1" id="KW-0479">Metal-binding</keyword>
<dbReference type="EMBL" id="KZ825836">
    <property type="protein sequence ID" value="PYH96551.1"/>
    <property type="molecule type" value="Genomic_DNA"/>
</dbReference>
<keyword evidence="4" id="KW-0238">DNA-binding</keyword>
<keyword evidence="2" id="KW-0862">Zinc</keyword>
<dbReference type="Gene3D" id="4.10.240.10">
    <property type="entry name" value="Zn(2)-C6 fungal-type DNA-binding domain"/>
    <property type="match status" value="1"/>
</dbReference>
<evidence type="ECO:0000313" key="8">
    <source>
        <dbReference type="EMBL" id="PYH96551.1"/>
    </source>
</evidence>
<keyword evidence="5" id="KW-0804">Transcription</keyword>
<sequence>MHVRQVRQKAFRARSRTGCRTCRIRHLKCDETPGACHNCTSTGRICIPHFLGTGFRWKMTSDERRCFSRFQHYTIPGLLWLFKSPLWHTMVLQMCSSEPAVYHAVVALSAAHQDIETFGLPLPGDTRKSVWQEFALEHSIRSFSLLNKRYTSQDPLFRKVMLLCCFLFVLMELLHGRYDRVCQHLNSDNQCTFLSPHGPVFTYDHHLKHPSWLGTHPHGFSSIYEARQTFEPLLSAIYRYLGRCWSLSQPDKMYHYESLCLKQGELLSRLSQYSGKFQLFRSQPKFSLRSEKDNHGAQIILLLYQTLAITIKIALLPKHAPAIDHYTPEYKAYLHSVEGIMSNVSDHPSISMEPSIVPTLFAIAFGCNDFNVRLRAVENLRCWPHFEGLFDSHWISLVLLEKMNIDFQEVIETGLCNQPNLNPSGLGLSTEDDCMRVAREITRIRERITKGQPNYLDGVLESATYVASWPSVALIQKAKARRIHMAKAS</sequence>
<feature type="domain" description="Zn(2)-C6 fungal-type" evidence="7">
    <location>
        <begin position="18"/>
        <end position="46"/>
    </location>
</feature>
<dbReference type="Pfam" id="PF11951">
    <property type="entry name" value="Fungal_trans_2"/>
    <property type="match status" value="1"/>
</dbReference>
<dbReference type="InterPro" id="IPR001138">
    <property type="entry name" value="Zn2Cys6_DnaBD"/>
</dbReference>
<dbReference type="GO" id="GO:0000981">
    <property type="term" value="F:DNA-binding transcription factor activity, RNA polymerase II-specific"/>
    <property type="evidence" value="ECO:0007669"/>
    <property type="project" value="InterPro"/>
</dbReference>
<dbReference type="STRING" id="1448320.A0A319DGR9"/>
<dbReference type="GO" id="GO:0009893">
    <property type="term" value="P:positive regulation of metabolic process"/>
    <property type="evidence" value="ECO:0007669"/>
    <property type="project" value="UniProtKB-ARBA"/>
</dbReference>
<dbReference type="SMART" id="SM00066">
    <property type="entry name" value="GAL4"/>
    <property type="match status" value="1"/>
</dbReference>
<evidence type="ECO:0000256" key="1">
    <source>
        <dbReference type="ARBA" id="ARBA00022723"/>
    </source>
</evidence>
<evidence type="ECO:0000259" key="7">
    <source>
        <dbReference type="PROSITE" id="PS50048"/>
    </source>
</evidence>
<dbReference type="InterPro" id="IPR036864">
    <property type="entry name" value="Zn2-C6_fun-type_DNA-bd_sf"/>
</dbReference>
<evidence type="ECO:0000256" key="5">
    <source>
        <dbReference type="ARBA" id="ARBA00023163"/>
    </source>
</evidence>
<proteinExistence type="predicted"/>
<dbReference type="InterPro" id="IPR052360">
    <property type="entry name" value="Transcr_Regulatory_Proteins"/>
</dbReference>
<dbReference type="CDD" id="cd00067">
    <property type="entry name" value="GAL4"/>
    <property type="match status" value="1"/>
</dbReference>
<keyword evidence="3" id="KW-0805">Transcription regulation</keyword>
<dbReference type="Proteomes" id="UP000247810">
    <property type="component" value="Unassembled WGS sequence"/>
</dbReference>
<dbReference type="PANTHER" id="PTHR36206">
    <property type="entry name" value="ASPERCRYPTIN BIOSYNTHESIS CLUSTER-SPECIFIC TRANSCRIPTION REGULATOR ATNN-RELATED"/>
    <property type="match status" value="1"/>
</dbReference>
<evidence type="ECO:0000256" key="2">
    <source>
        <dbReference type="ARBA" id="ARBA00022833"/>
    </source>
</evidence>
<keyword evidence="9" id="KW-1185">Reference proteome</keyword>
<dbReference type="SUPFAM" id="SSF57701">
    <property type="entry name" value="Zn2/Cys6 DNA-binding domain"/>
    <property type="match status" value="1"/>
</dbReference>
<accession>A0A319DGR9</accession>
<dbReference type="GO" id="GO:0003677">
    <property type="term" value="F:DNA binding"/>
    <property type="evidence" value="ECO:0007669"/>
    <property type="project" value="UniProtKB-KW"/>
</dbReference>
<organism evidence="8 9">
    <name type="scientific">Aspergillus ellipticus CBS 707.79</name>
    <dbReference type="NCBI Taxonomy" id="1448320"/>
    <lineage>
        <taxon>Eukaryota</taxon>
        <taxon>Fungi</taxon>
        <taxon>Dikarya</taxon>
        <taxon>Ascomycota</taxon>
        <taxon>Pezizomycotina</taxon>
        <taxon>Eurotiomycetes</taxon>
        <taxon>Eurotiomycetidae</taxon>
        <taxon>Eurotiales</taxon>
        <taxon>Aspergillaceae</taxon>
        <taxon>Aspergillus</taxon>
        <taxon>Aspergillus subgen. Circumdati</taxon>
    </lineage>
</organism>
<gene>
    <name evidence="8" type="ORF">BO71DRAFT_448583</name>
</gene>